<dbReference type="EMBL" id="JBHSAP010000009">
    <property type="protein sequence ID" value="MFC4076655.1"/>
    <property type="molecule type" value="Genomic_DNA"/>
</dbReference>
<accession>A0ABV8JDZ1</accession>
<feature type="signal peptide" evidence="1">
    <location>
        <begin position="1"/>
        <end position="23"/>
    </location>
</feature>
<dbReference type="InterPro" id="IPR024984">
    <property type="entry name" value="DUF3888"/>
</dbReference>
<evidence type="ECO:0000256" key="1">
    <source>
        <dbReference type="SAM" id="SignalP"/>
    </source>
</evidence>
<dbReference type="RefSeq" id="WP_380703791.1">
    <property type="nucleotide sequence ID" value="NZ_JBHSAP010000009.1"/>
</dbReference>
<name>A0ABV8JDZ1_9BACL</name>
<keyword evidence="1" id="KW-0732">Signal</keyword>
<organism evidence="2 3">
    <name type="scientific">Salinithrix halophila</name>
    <dbReference type="NCBI Taxonomy" id="1485204"/>
    <lineage>
        <taxon>Bacteria</taxon>
        <taxon>Bacillati</taxon>
        <taxon>Bacillota</taxon>
        <taxon>Bacilli</taxon>
        <taxon>Bacillales</taxon>
        <taxon>Thermoactinomycetaceae</taxon>
        <taxon>Salinithrix</taxon>
    </lineage>
</organism>
<evidence type="ECO:0000313" key="3">
    <source>
        <dbReference type="Proteomes" id="UP001595843"/>
    </source>
</evidence>
<evidence type="ECO:0000313" key="2">
    <source>
        <dbReference type="EMBL" id="MFC4076655.1"/>
    </source>
</evidence>
<feature type="chain" id="PRO_5046713065" evidence="1">
    <location>
        <begin position="24"/>
        <end position="120"/>
    </location>
</feature>
<gene>
    <name evidence="2" type="ORF">ACFOUO_07515</name>
</gene>
<comment type="caution">
    <text evidence="2">The sequence shown here is derived from an EMBL/GenBank/DDBJ whole genome shotgun (WGS) entry which is preliminary data.</text>
</comment>
<dbReference type="Proteomes" id="UP001595843">
    <property type="component" value="Unassembled WGS sequence"/>
</dbReference>
<keyword evidence="3" id="KW-1185">Reference proteome</keyword>
<reference evidence="3" key="1">
    <citation type="journal article" date="2019" name="Int. J. Syst. Evol. Microbiol.">
        <title>The Global Catalogue of Microorganisms (GCM) 10K type strain sequencing project: providing services to taxonomists for standard genome sequencing and annotation.</title>
        <authorList>
            <consortium name="The Broad Institute Genomics Platform"/>
            <consortium name="The Broad Institute Genome Sequencing Center for Infectious Disease"/>
            <person name="Wu L."/>
            <person name="Ma J."/>
        </authorList>
    </citation>
    <scope>NUCLEOTIDE SEQUENCE [LARGE SCALE GENOMIC DNA]</scope>
    <source>
        <strain evidence="3">IBRC-M 10813</strain>
    </source>
</reference>
<sequence length="120" mass="13436">MKAKFPTVLLMCLALLLGGAGPAKDPLPSGEKLKEVLRPALQNAIVGHYGEPREIRGMKILHMNQLQSEGKNFLVKVRVETHKGTPRLTRGWETVTMRVGSDRVDVLKYQHRNVPSWLGK</sequence>
<proteinExistence type="predicted"/>
<protein>
    <submittedName>
        <fullName evidence="2">DUF3888 domain-containing protein</fullName>
    </submittedName>
</protein>
<dbReference type="Pfam" id="PF13027">
    <property type="entry name" value="DUF3888"/>
    <property type="match status" value="1"/>
</dbReference>